<dbReference type="AlphaFoldDB" id="A0ABD3EBZ2"/>
<dbReference type="Proteomes" id="UP001632038">
    <property type="component" value="Unassembled WGS sequence"/>
</dbReference>
<sequence length="185" mass="21707">MYWFPPEEASRFQSGFDISTARLNMLGFDVFSSSQDSSLSKQEDSRYKFLELLKGPLYLAYEDKLLASEFVNILHALQVVQFCHWKKEKEFETSEDVIKRVILQRPVSEIERRKINCLKVELVKDVELADTLVGHVHTKRSFDSLRFSAMVCEWESYTVKLRKEMAMSLPYWTTQQSIFSVVDLE</sequence>
<dbReference type="EMBL" id="JAVIJP010000007">
    <property type="protein sequence ID" value="KAL3650649.1"/>
    <property type="molecule type" value="Genomic_DNA"/>
</dbReference>
<organism evidence="1 2">
    <name type="scientific">Castilleja foliolosa</name>
    <dbReference type="NCBI Taxonomy" id="1961234"/>
    <lineage>
        <taxon>Eukaryota</taxon>
        <taxon>Viridiplantae</taxon>
        <taxon>Streptophyta</taxon>
        <taxon>Embryophyta</taxon>
        <taxon>Tracheophyta</taxon>
        <taxon>Spermatophyta</taxon>
        <taxon>Magnoliopsida</taxon>
        <taxon>eudicotyledons</taxon>
        <taxon>Gunneridae</taxon>
        <taxon>Pentapetalae</taxon>
        <taxon>asterids</taxon>
        <taxon>lamiids</taxon>
        <taxon>Lamiales</taxon>
        <taxon>Orobanchaceae</taxon>
        <taxon>Pedicularideae</taxon>
        <taxon>Castillejinae</taxon>
        <taxon>Castilleja</taxon>
    </lineage>
</organism>
<accession>A0ABD3EBZ2</accession>
<evidence type="ECO:0000313" key="2">
    <source>
        <dbReference type="Proteomes" id="UP001632038"/>
    </source>
</evidence>
<proteinExistence type="predicted"/>
<evidence type="ECO:0008006" key="3">
    <source>
        <dbReference type="Google" id="ProtNLM"/>
    </source>
</evidence>
<protein>
    <recommendedName>
        <fullName evidence="3">Maturase K</fullName>
    </recommendedName>
</protein>
<name>A0ABD3EBZ2_9LAMI</name>
<reference evidence="2" key="1">
    <citation type="journal article" date="2024" name="IScience">
        <title>Strigolactones Initiate the Formation of Haustorium-like Structures in Castilleja.</title>
        <authorList>
            <person name="Buerger M."/>
            <person name="Peterson D."/>
            <person name="Chory J."/>
        </authorList>
    </citation>
    <scope>NUCLEOTIDE SEQUENCE [LARGE SCALE GENOMIC DNA]</scope>
</reference>
<gene>
    <name evidence="1" type="ORF">CASFOL_007052</name>
</gene>
<keyword evidence="2" id="KW-1185">Reference proteome</keyword>
<evidence type="ECO:0000313" key="1">
    <source>
        <dbReference type="EMBL" id="KAL3650649.1"/>
    </source>
</evidence>
<comment type="caution">
    <text evidence="1">The sequence shown here is derived from an EMBL/GenBank/DDBJ whole genome shotgun (WGS) entry which is preliminary data.</text>
</comment>